<dbReference type="PROSITE" id="PS50075">
    <property type="entry name" value="CARRIER"/>
    <property type="match status" value="1"/>
</dbReference>
<evidence type="ECO:0000256" key="1">
    <source>
        <dbReference type="ARBA" id="ARBA00005194"/>
    </source>
</evidence>
<dbReference type="SUPFAM" id="SSF47336">
    <property type="entry name" value="ACP-like"/>
    <property type="match status" value="1"/>
</dbReference>
<evidence type="ECO:0000256" key="6">
    <source>
        <dbReference type="ARBA" id="ARBA00022832"/>
    </source>
</evidence>
<reference evidence="13" key="1">
    <citation type="journal article" date="2022" name="Front. Genet.">
        <title>Chromosome-Scale Assembly of the Dendrobium nobile Genome Provides Insights Into the Molecular Mechanism of the Biosynthesis of the Medicinal Active Ingredient of Dendrobium.</title>
        <authorList>
            <person name="Xu Q."/>
            <person name="Niu S.-C."/>
            <person name="Li K.-L."/>
            <person name="Zheng P.-J."/>
            <person name="Zhang X.-J."/>
            <person name="Jia Y."/>
            <person name="Liu Y."/>
            <person name="Niu Y.-X."/>
            <person name="Yu L.-H."/>
            <person name="Chen D.-F."/>
            <person name="Zhang G.-Q."/>
        </authorList>
    </citation>
    <scope>NUCLEOTIDE SEQUENCE</scope>
    <source>
        <tissue evidence="13">Leaf</tissue>
    </source>
</reference>
<comment type="pathway">
    <text evidence="1">Lipid metabolism; fatty acid biosynthesis.</text>
</comment>
<evidence type="ECO:0000256" key="2">
    <source>
        <dbReference type="ARBA" id="ARBA00010930"/>
    </source>
</evidence>
<keyword evidence="7" id="KW-0443">Lipid metabolism</keyword>
<comment type="subunit">
    <text evidence="10">Complex I is composed of at least 49 different subunits.</text>
</comment>
<dbReference type="GO" id="GO:0005739">
    <property type="term" value="C:mitochondrion"/>
    <property type="evidence" value="ECO:0007669"/>
    <property type="project" value="UniProtKB-ARBA"/>
</dbReference>
<dbReference type="GO" id="GO:0000035">
    <property type="term" value="F:acyl binding"/>
    <property type="evidence" value="ECO:0007669"/>
    <property type="project" value="TreeGrafter"/>
</dbReference>
<name>A0A8T3A6B0_DENNO</name>
<dbReference type="AlphaFoldDB" id="A0A8T3A6B0"/>
<evidence type="ECO:0000256" key="5">
    <source>
        <dbReference type="ARBA" id="ARBA00022553"/>
    </source>
</evidence>
<evidence type="ECO:0000313" key="14">
    <source>
        <dbReference type="Proteomes" id="UP000829196"/>
    </source>
</evidence>
<evidence type="ECO:0000256" key="7">
    <source>
        <dbReference type="ARBA" id="ARBA00023098"/>
    </source>
</evidence>
<dbReference type="EMBL" id="JAGYWB010000018">
    <property type="protein sequence ID" value="KAI0491504.1"/>
    <property type="molecule type" value="Genomic_DNA"/>
</dbReference>
<evidence type="ECO:0000256" key="3">
    <source>
        <dbReference type="ARBA" id="ARBA00022450"/>
    </source>
</evidence>
<sequence length="123" mass="13582">MQAAKTTIRLLRSTRSLAMLENYPLGSRAFAQSALSSASTSIDKQDITDRVFDLLRSSPFIDPAKVSSAADFKRDLELDILDSVQVMAAAEEEFAIEIPNSEADKFTNTSQLIEYIVTHPQAK</sequence>
<dbReference type="FunFam" id="1.10.1200.10:FF:000003">
    <property type="entry name" value="Acyl carrier protein"/>
    <property type="match status" value="1"/>
</dbReference>
<dbReference type="InterPro" id="IPR003231">
    <property type="entry name" value="ACP"/>
</dbReference>
<dbReference type="InterPro" id="IPR036736">
    <property type="entry name" value="ACP-like_sf"/>
</dbReference>
<dbReference type="InterPro" id="IPR009081">
    <property type="entry name" value="PP-bd_ACP"/>
</dbReference>
<evidence type="ECO:0000256" key="10">
    <source>
        <dbReference type="ARBA" id="ARBA00063067"/>
    </source>
</evidence>
<protein>
    <recommendedName>
        <fullName evidence="11">Acyl carrier protein</fullName>
    </recommendedName>
</protein>
<dbReference type="Gene3D" id="1.10.1200.10">
    <property type="entry name" value="ACP-like"/>
    <property type="match status" value="1"/>
</dbReference>
<dbReference type="PANTHER" id="PTHR20863">
    <property type="entry name" value="ACYL CARRIER PROTEIN"/>
    <property type="match status" value="1"/>
</dbReference>
<keyword evidence="3 11" id="KW-0596">Phosphopantetheine</keyword>
<gene>
    <name evidence="13" type="ORF">KFK09_025764</name>
</gene>
<keyword evidence="6" id="KW-0276">Fatty acid metabolism</keyword>
<dbReference type="Proteomes" id="UP000829196">
    <property type="component" value="Unassembled WGS sequence"/>
</dbReference>
<dbReference type="OrthoDB" id="448946at2759"/>
<keyword evidence="4 11" id="KW-0444">Lipid biosynthesis</keyword>
<comment type="function">
    <text evidence="9">Carrier of the growing fatty acid chain in fatty acid biosynthesis. May be involved in the synthesis of short and medium chain fatty acids. Accessory and non-catalytic subunit of the mitochondrial membrane respiratory chain NADH dehydrogenase (Complex I), which functions in the transfer of electrons from NADH to the respiratory chain.</text>
</comment>
<evidence type="ECO:0000256" key="11">
    <source>
        <dbReference type="RuleBase" id="RU000722"/>
    </source>
</evidence>
<organism evidence="13 14">
    <name type="scientific">Dendrobium nobile</name>
    <name type="common">Orchid</name>
    <dbReference type="NCBI Taxonomy" id="94219"/>
    <lineage>
        <taxon>Eukaryota</taxon>
        <taxon>Viridiplantae</taxon>
        <taxon>Streptophyta</taxon>
        <taxon>Embryophyta</taxon>
        <taxon>Tracheophyta</taxon>
        <taxon>Spermatophyta</taxon>
        <taxon>Magnoliopsida</taxon>
        <taxon>Liliopsida</taxon>
        <taxon>Asparagales</taxon>
        <taxon>Orchidaceae</taxon>
        <taxon>Epidendroideae</taxon>
        <taxon>Malaxideae</taxon>
        <taxon>Dendrobiinae</taxon>
        <taxon>Dendrobium</taxon>
    </lineage>
</organism>
<dbReference type="PANTHER" id="PTHR20863:SF75">
    <property type="entry name" value="ACYL CARRIER PROTEIN"/>
    <property type="match status" value="1"/>
</dbReference>
<feature type="domain" description="Carrier" evidence="12">
    <location>
        <begin position="38"/>
        <end position="120"/>
    </location>
</feature>
<proteinExistence type="inferred from homology"/>
<dbReference type="GO" id="GO:0000036">
    <property type="term" value="F:acyl carrier activity"/>
    <property type="evidence" value="ECO:0007669"/>
    <property type="project" value="TreeGrafter"/>
</dbReference>
<evidence type="ECO:0000256" key="8">
    <source>
        <dbReference type="ARBA" id="ARBA00023160"/>
    </source>
</evidence>
<evidence type="ECO:0000256" key="9">
    <source>
        <dbReference type="ARBA" id="ARBA00057783"/>
    </source>
</evidence>
<dbReference type="SMR" id="A0A8T3A6B0"/>
<evidence type="ECO:0000256" key="4">
    <source>
        <dbReference type="ARBA" id="ARBA00022516"/>
    </source>
</evidence>
<accession>A0A8T3A6B0</accession>
<keyword evidence="8 11" id="KW-0275">Fatty acid biosynthesis</keyword>
<dbReference type="Pfam" id="PF00550">
    <property type="entry name" value="PP-binding"/>
    <property type="match status" value="1"/>
</dbReference>
<dbReference type="HAMAP" id="MF_01217">
    <property type="entry name" value="Acyl_carrier"/>
    <property type="match status" value="1"/>
</dbReference>
<evidence type="ECO:0000259" key="12">
    <source>
        <dbReference type="PROSITE" id="PS50075"/>
    </source>
</evidence>
<evidence type="ECO:0000313" key="13">
    <source>
        <dbReference type="EMBL" id="KAI0491504.1"/>
    </source>
</evidence>
<comment type="similarity">
    <text evidence="2">Belongs to the acyl carrier protein (ACP) family.</text>
</comment>
<comment type="caution">
    <text evidence="13">The sequence shown here is derived from an EMBL/GenBank/DDBJ whole genome shotgun (WGS) entry which is preliminary data.</text>
</comment>
<keyword evidence="5" id="KW-0597">Phosphoprotein</keyword>
<keyword evidence="14" id="KW-1185">Reference proteome</keyword>